<dbReference type="GO" id="GO:0170057">
    <property type="term" value="F:RNA ligase (GTP) activity"/>
    <property type="evidence" value="ECO:0007669"/>
    <property type="project" value="UniProtKB-EC"/>
</dbReference>
<feature type="binding site" evidence="10">
    <location>
        <begin position="315"/>
        <end position="318"/>
    </location>
    <ligand>
        <name>GMP</name>
        <dbReference type="ChEBI" id="CHEBI:58115"/>
    </ligand>
</feature>
<dbReference type="InterPro" id="IPR036025">
    <property type="entry name" value="RtcB-like_sf"/>
</dbReference>
<keyword evidence="7 11" id="KW-0464">Manganese</keyword>
<feature type="binding site" evidence="10">
    <location>
        <begin position="288"/>
        <end position="291"/>
    </location>
    <ligand>
        <name>GMP</name>
        <dbReference type="ChEBI" id="CHEBI:58115"/>
    </ligand>
</feature>
<keyword evidence="3 11" id="KW-0479">Metal-binding</keyword>
<dbReference type="InterPro" id="IPR052915">
    <property type="entry name" value="RtcB-like"/>
</dbReference>
<dbReference type="PANTHER" id="PTHR43749:SF2">
    <property type="entry name" value="RNA-SPLICING LIGASE RTCB"/>
    <property type="match status" value="1"/>
</dbReference>
<dbReference type="Gene3D" id="3.90.1860.10">
    <property type="entry name" value="tRNA-splicing ligase RtcB"/>
    <property type="match status" value="1"/>
</dbReference>
<keyword evidence="5" id="KW-0692">RNA repair</keyword>
<feature type="binding site" evidence="11">
    <location>
        <position position="169"/>
    </location>
    <ligand>
        <name>Mn(2+)</name>
        <dbReference type="ChEBI" id="CHEBI:29035"/>
        <label>2</label>
    </ligand>
</feature>
<feature type="binding site" evidence="11">
    <location>
        <position position="151"/>
    </location>
    <ligand>
        <name>Mn(2+)</name>
        <dbReference type="ChEBI" id="CHEBI:29035"/>
        <label>1</label>
    </ligand>
</feature>
<evidence type="ECO:0000313" key="12">
    <source>
        <dbReference type="EMBL" id="MCR2804120.1"/>
    </source>
</evidence>
<dbReference type="EC" id="6.5.1.8" evidence="1"/>
<dbReference type="SUPFAM" id="SSF103365">
    <property type="entry name" value="Hypothetical protein PH1602"/>
    <property type="match status" value="1"/>
</dbReference>
<evidence type="ECO:0000256" key="11">
    <source>
        <dbReference type="PIRSR" id="PIRSR601233-3"/>
    </source>
</evidence>
<keyword evidence="6 10" id="KW-0342">GTP-binding</keyword>
<dbReference type="EMBL" id="JANIPJ010000005">
    <property type="protein sequence ID" value="MCR2804120.1"/>
    <property type="molecule type" value="Genomic_DNA"/>
</dbReference>
<evidence type="ECO:0000256" key="5">
    <source>
        <dbReference type="ARBA" id="ARBA00022800"/>
    </source>
</evidence>
<evidence type="ECO:0000256" key="10">
    <source>
        <dbReference type="PIRSR" id="PIRSR601233-2"/>
    </source>
</evidence>
<comment type="catalytic activity">
    <reaction evidence="8">
        <text>a 3'-end 3'-phospho-ribonucleotide-RNA + a 5'-end dephospho-ribonucleoside-RNA + GTP = a ribonucleotidyl-ribonucleotide-RNA + GMP + diphosphate</text>
        <dbReference type="Rhea" id="RHEA:68076"/>
        <dbReference type="Rhea" id="RHEA-COMP:10463"/>
        <dbReference type="Rhea" id="RHEA-COMP:13936"/>
        <dbReference type="Rhea" id="RHEA-COMP:17355"/>
        <dbReference type="ChEBI" id="CHEBI:33019"/>
        <dbReference type="ChEBI" id="CHEBI:37565"/>
        <dbReference type="ChEBI" id="CHEBI:58115"/>
        <dbReference type="ChEBI" id="CHEBI:83062"/>
        <dbReference type="ChEBI" id="CHEBI:138284"/>
        <dbReference type="ChEBI" id="CHEBI:173118"/>
        <dbReference type="EC" id="6.5.1.8"/>
    </reaction>
</comment>
<dbReference type="Pfam" id="PF01139">
    <property type="entry name" value="RtcB"/>
    <property type="match status" value="1"/>
</dbReference>
<evidence type="ECO:0000256" key="9">
    <source>
        <dbReference type="PIRSR" id="PIRSR601233-1"/>
    </source>
</evidence>
<dbReference type="GO" id="GO:0005525">
    <property type="term" value="F:GTP binding"/>
    <property type="evidence" value="ECO:0007669"/>
    <property type="project" value="UniProtKB-KW"/>
</dbReference>
<comment type="cofactor">
    <cofactor evidence="11">
        <name>Mn(2+)</name>
        <dbReference type="ChEBI" id="CHEBI:29035"/>
    </cofactor>
    <text evidence="11">Binds 2 manganese ions per subunit.</text>
</comment>
<dbReference type="GO" id="GO:0006281">
    <property type="term" value="P:DNA repair"/>
    <property type="evidence" value="ECO:0007669"/>
    <property type="project" value="TreeGrafter"/>
</dbReference>
<feature type="binding site" evidence="11">
    <location>
        <position position="67"/>
    </location>
    <ligand>
        <name>Mn(2+)</name>
        <dbReference type="ChEBI" id="CHEBI:29035"/>
        <label>1</label>
    </ligand>
</feature>
<protein>
    <recommendedName>
        <fullName evidence="1">3'-phosphate/5'-hydroxy nucleic acid ligase</fullName>
        <ecNumber evidence="1">6.5.1.8</ecNumber>
    </recommendedName>
</protein>
<evidence type="ECO:0000256" key="1">
    <source>
        <dbReference type="ARBA" id="ARBA00012726"/>
    </source>
</evidence>
<feature type="binding site" evidence="10">
    <location>
        <position position="295"/>
    </location>
    <ligand>
        <name>GMP</name>
        <dbReference type="ChEBI" id="CHEBI:58115"/>
    </ligand>
</feature>
<proteinExistence type="predicted"/>
<dbReference type="GO" id="GO:0003909">
    <property type="term" value="F:DNA ligase activity"/>
    <property type="evidence" value="ECO:0007669"/>
    <property type="project" value="TreeGrafter"/>
</dbReference>
<gene>
    <name evidence="12" type="ORF">NQZ67_09540</name>
</gene>
<evidence type="ECO:0000256" key="7">
    <source>
        <dbReference type="ARBA" id="ARBA00023211"/>
    </source>
</evidence>
<evidence type="ECO:0000256" key="3">
    <source>
        <dbReference type="ARBA" id="ARBA00022723"/>
    </source>
</evidence>
<feature type="active site" description="GMP-histidine intermediate" evidence="9">
    <location>
        <position position="315"/>
    </location>
</feature>
<reference evidence="12" key="1">
    <citation type="submission" date="2022-08" db="EMBL/GenBank/DDBJ databases">
        <title>The genomic sequence of strain Paenibacillus sp. SCIV0701.</title>
        <authorList>
            <person name="Zhao H."/>
        </authorList>
    </citation>
    <scope>NUCLEOTIDE SEQUENCE</scope>
    <source>
        <strain evidence="12">SCIV0701</strain>
    </source>
</reference>
<name>A0A9X2MPM9_9BACL</name>
<feature type="binding site" evidence="11">
    <location>
        <position position="256"/>
    </location>
    <ligand>
        <name>Mn(2+)</name>
        <dbReference type="ChEBI" id="CHEBI:29035"/>
        <label>2</label>
    </ligand>
</feature>
<evidence type="ECO:0000313" key="13">
    <source>
        <dbReference type="Proteomes" id="UP001141950"/>
    </source>
</evidence>
<dbReference type="AlphaFoldDB" id="A0A9X2MPM9"/>
<evidence type="ECO:0000256" key="8">
    <source>
        <dbReference type="ARBA" id="ARBA00047746"/>
    </source>
</evidence>
<evidence type="ECO:0000256" key="4">
    <source>
        <dbReference type="ARBA" id="ARBA00022741"/>
    </source>
</evidence>
<sequence>MAYQTIGGVRVWGTPDEGALSQAQTCAEHGNVVQALLMADHHKGYSQPIGGVIAYEGQISPSGVGYDIGCGNKAVRTNLMAGDIKPRLGAVMNELARKVSFGIGRANSERVDHELFDDPDWSVYAAIGRQEHDKLKALARDQLGTVGSGNHYVDLFEDTDTGRLWVGNHFGSRGFGHKTASGFLNLAAGREFLGKAPGESMDQPPVLLDLASEVGDMYERAMKLAGRYAYAGRDYVIRQVLGLLGAEADFEVHNHHNFAWREVHDGRETVVVRKGATPSAPGQLGFIGGSMGDISVIVRGKDTEENRESFYSTVHGAGRIMSRTQAAGKMNWKTRTRSGGAISEEQMREAVHDFGVELRGAGTDESPFVYRKLREVLDAHAETIDVLHVLKPIGVCMAGADEFDPYKD</sequence>
<dbReference type="InterPro" id="IPR001233">
    <property type="entry name" value="RtcB"/>
</dbReference>
<dbReference type="Proteomes" id="UP001141950">
    <property type="component" value="Unassembled WGS sequence"/>
</dbReference>
<dbReference type="RefSeq" id="WP_257444942.1">
    <property type="nucleotide sequence ID" value="NZ_JANIPJ010000005.1"/>
</dbReference>
<keyword evidence="4 10" id="KW-0547">Nucleotide-binding</keyword>
<dbReference type="GO" id="GO:0042245">
    <property type="term" value="P:RNA repair"/>
    <property type="evidence" value="ECO:0007669"/>
    <property type="project" value="UniProtKB-KW"/>
</dbReference>
<evidence type="ECO:0000256" key="6">
    <source>
        <dbReference type="ARBA" id="ARBA00023134"/>
    </source>
</evidence>
<accession>A0A9X2MPM9</accession>
<comment type="caution">
    <text evidence="12">The sequence shown here is derived from an EMBL/GenBank/DDBJ whole genome shotgun (WGS) entry which is preliminary data.</text>
</comment>
<keyword evidence="13" id="KW-1185">Reference proteome</keyword>
<keyword evidence="2" id="KW-0436">Ligase</keyword>
<dbReference type="PANTHER" id="PTHR43749">
    <property type="entry name" value="RNA-SPLICING LIGASE RTCB"/>
    <property type="match status" value="1"/>
</dbReference>
<dbReference type="GO" id="GO:0030145">
    <property type="term" value="F:manganese ion binding"/>
    <property type="evidence" value="ECO:0007669"/>
    <property type="project" value="TreeGrafter"/>
</dbReference>
<organism evidence="12 13">
    <name type="scientific">Paenibacillus soyae</name>
    <dbReference type="NCBI Taxonomy" id="2969249"/>
    <lineage>
        <taxon>Bacteria</taxon>
        <taxon>Bacillati</taxon>
        <taxon>Bacillota</taxon>
        <taxon>Bacilli</taxon>
        <taxon>Bacillales</taxon>
        <taxon>Paenibacillaceae</taxon>
        <taxon>Paenibacillus</taxon>
    </lineage>
</organism>
<dbReference type="GO" id="GO:0006396">
    <property type="term" value="P:RNA processing"/>
    <property type="evidence" value="ECO:0007669"/>
    <property type="project" value="InterPro"/>
</dbReference>
<evidence type="ECO:0000256" key="2">
    <source>
        <dbReference type="ARBA" id="ARBA00022598"/>
    </source>
</evidence>
<feature type="binding site" evidence="10">
    <location>
        <begin position="256"/>
        <end position="257"/>
    </location>
    <ligand>
        <name>GMP</name>
        <dbReference type="ChEBI" id="CHEBI:58115"/>
    </ligand>
</feature>